<dbReference type="RefSeq" id="WP_094957713.1">
    <property type="nucleotide sequence ID" value="NZ_NOIF01000106.1"/>
</dbReference>
<dbReference type="InterPro" id="IPR027417">
    <property type="entry name" value="P-loop_NTPase"/>
</dbReference>
<evidence type="ECO:0000256" key="2">
    <source>
        <dbReference type="ARBA" id="ARBA00022840"/>
    </source>
</evidence>
<dbReference type="Pfam" id="PF14490">
    <property type="entry name" value="HHH_RecD2"/>
    <property type="match status" value="1"/>
</dbReference>
<dbReference type="SUPFAM" id="SSF52540">
    <property type="entry name" value="P-loop containing nucleoside triphosphate hydrolases"/>
    <property type="match status" value="2"/>
</dbReference>
<dbReference type="Gene3D" id="1.10.10.2220">
    <property type="match status" value="1"/>
</dbReference>
<evidence type="ECO:0000259" key="3">
    <source>
        <dbReference type="Pfam" id="PF13538"/>
    </source>
</evidence>
<organism evidence="5 6">
    <name type="scientific">Photobacterium sanguinicancri</name>
    <dbReference type="NCBI Taxonomy" id="875932"/>
    <lineage>
        <taxon>Bacteria</taxon>
        <taxon>Pseudomonadati</taxon>
        <taxon>Pseudomonadota</taxon>
        <taxon>Gammaproteobacteria</taxon>
        <taxon>Vibrionales</taxon>
        <taxon>Vibrionaceae</taxon>
        <taxon>Photobacterium</taxon>
    </lineage>
</organism>
<keyword evidence="6" id="KW-1185">Reference proteome</keyword>
<dbReference type="Proteomes" id="UP000215999">
    <property type="component" value="Unassembled WGS sequence"/>
</dbReference>
<feature type="domain" description="UvrD-like helicase C-terminal" evidence="3">
    <location>
        <begin position="667"/>
        <end position="712"/>
    </location>
</feature>
<comment type="caution">
    <text evidence="5">The sequence shown here is derived from an EMBL/GenBank/DDBJ whole genome shotgun (WGS) entry which is preliminary data.</text>
</comment>
<feature type="domain" description="ATP-dependent RecD2 DNA helicase-like helix-hairpin-helix" evidence="4">
    <location>
        <begin position="176"/>
        <end position="259"/>
    </location>
</feature>
<dbReference type="PANTHER" id="PTHR43788:SF6">
    <property type="entry name" value="DNA HELICASE B"/>
    <property type="match status" value="1"/>
</dbReference>
<dbReference type="InterPro" id="IPR027785">
    <property type="entry name" value="UvrD-like_helicase_C"/>
</dbReference>
<name>A0ABX4FWB3_9GAMM</name>
<dbReference type="Pfam" id="PF13538">
    <property type="entry name" value="UvrD_C_2"/>
    <property type="match status" value="1"/>
</dbReference>
<sequence>MEKLKSPIYIRISRSYYNPKTTQYGINGTLIRDSHKRLKVGTKTLVKIEVVENKLNIEPRRGQSWKLFGNYSKNEIPRNETTQSVISLVDDDSLSIKMVESSSKEDFAKFVEMDKENFKGVGAKTAKMLFQNLGKEVFTLLRDGSDEAIAKISEFTTPVKAQALFDGYKSYGTLKYAEYFSRIGIPPHLQYRLYKYFDEKIIQIIEKNPYVLCSFGFTFREVDKIALGGLNMSVTNECRLVAAVGEIMYKHCESGGHTMINMPEHYDSLVELLDGDDEMAGEALCVAHQSERLYYNAPTDTLHQAGYFLMESVVAKWFINRVELARDEVKWEYDNVHSKIIQSLPFKANYEQQEAILESLHCPMVIVTGGAGTGKTTVTKAILDAHVELGYQTRCVALAGRAAKKLQESSGYPATTIQRLLLEDEDIYNIEKLLVVIDESSMVDIATMYKILLKIPENAKLLILGDEEQLAPVGAGLVLHEIIDKEITETKNIIKHVQLVETMRQKATTGIPDYASSVRNDQMPKQLTTGNILFVETTRDYMITEAINAYRECDLGAQIIVPTLKLARAINVQCQQEFNGGSPQLLLQNSVGKYDPTEFKLSDRVLFTENYVRKGNDDFSVANGTLGTIKSIAPKNPKHKDCIAIVETDEGHLIEVNRELLFKMDLSYAITLHKAQGTDFEHTIALITRSRVVDKSWVYTAITRAKTALTLVGSSKAMAEAIDKGSHFTKRQVFLKELILKEYANAA</sequence>
<dbReference type="PANTHER" id="PTHR43788">
    <property type="entry name" value="DNA2/NAM7 HELICASE FAMILY MEMBER"/>
    <property type="match status" value="1"/>
</dbReference>
<evidence type="ECO:0000259" key="4">
    <source>
        <dbReference type="Pfam" id="PF14490"/>
    </source>
</evidence>
<dbReference type="CDD" id="cd18809">
    <property type="entry name" value="SF1_C_RecD"/>
    <property type="match status" value="1"/>
</dbReference>
<keyword evidence="2" id="KW-0067">ATP-binding</keyword>
<gene>
    <name evidence="5" type="ORF">ASV53_15370</name>
</gene>
<proteinExistence type="predicted"/>
<keyword evidence="1" id="KW-0547">Nucleotide-binding</keyword>
<dbReference type="Gene3D" id="2.30.30.940">
    <property type="match status" value="1"/>
</dbReference>
<dbReference type="InterPro" id="IPR029493">
    <property type="entry name" value="RecD2-like_HHH"/>
</dbReference>
<evidence type="ECO:0008006" key="7">
    <source>
        <dbReference type="Google" id="ProtNLM"/>
    </source>
</evidence>
<dbReference type="Gene3D" id="3.40.50.300">
    <property type="entry name" value="P-loop containing nucleotide triphosphate hydrolases"/>
    <property type="match status" value="2"/>
</dbReference>
<dbReference type="InterPro" id="IPR050534">
    <property type="entry name" value="Coronavir_polyprotein_1ab"/>
</dbReference>
<evidence type="ECO:0000313" key="6">
    <source>
        <dbReference type="Proteomes" id="UP000215999"/>
    </source>
</evidence>
<accession>A0ABX4FWB3</accession>
<dbReference type="EMBL" id="NOIF01000106">
    <property type="protein sequence ID" value="OZS43036.1"/>
    <property type="molecule type" value="Genomic_DNA"/>
</dbReference>
<dbReference type="Pfam" id="PF13604">
    <property type="entry name" value="AAA_30"/>
    <property type="match status" value="1"/>
</dbReference>
<protein>
    <recommendedName>
        <fullName evidence="7">AAA+ ATPase domain-containing protein</fullName>
    </recommendedName>
</protein>
<evidence type="ECO:0000313" key="5">
    <source>
        <dbReference type="EMBL" id="OZS43036.1"/>
    </source>
</evidence>
<evidence type="ECO:0000256" key="1">
    <source>
        <dbReference type="ARBA" id="ARBA00022741"/>
    </source>
</evidence>
<reference evidence="5 6" key="1">
    <citation type="journal article" date="2016" name="Antonie Van Leeuwenhoek">
        <title>Photobacterium sanguinicancri sp. nov. isolated from marine animals.</title>
        <authorList>
            <person name="Gomez-Gil B."/>
            <person name="Roque A."/>
            <person name="Rotllant G."/>
            <person name="Romalde J.L."/>
            <person name="Doce A."/>
            <person name="Eggermont M."/>
            <person name="Defoirdt T."/>
        </authorList>
    </citation>
    <scope>NUCLEOTIDE SEQUENCE [LARGE SCALE GENOMIC DNA]</scope>
    <source>
        <strain evidence="5 6">CAIM 1827</strain>
    </source>
</reference>